<evidence type="ECO:0000259" key="2">
    <source>
        <dbReference type="PROSITE" id="PS50995"/>
    </source>
</evidence>
<organism evidence="3 4">
    <name type="scientific">Cohnella thailandensis</name>
    <dbReference type="NCBI Taxonomy" id="557557"/>
    <lineage>
        <taxon>Bacteria</taxon>
        <taxon>Bacillati</taxon>
        <taxon>Bacillota</taxon>
        <taxon>Bacilli</taxon>
        <taxon>Bacillales</taxon>
        <taxon>Paenibacillaceae</taxon>
        <taxon>Cohnella</taxon>
    </lineage>
</organism>
<dbReference type="PRINTS" id="PR00598">
    <property type="entry name" value="HTHMARR"/>
</dbReference>
<dbReference type="GO" id="GO:0006950">
    <property type="term" value="P:response to stress"/>
    <property type="evidence" value="ECO:0007669"/>
    <property type="project" value="TreeGrafter"/>
</dbReference>
<dbReference type="PANTHER" id="PTHR33164:SF67">
    <property type="entry name" value="TRANSCRIPTIONAL REGULATOR, MARR FAMILY"/>
    <property type="match status" value="1"/>
</dbReference>
<sequence length="149" mass="16821">MIRKFVVERDKVVIAGELNLPQLVVLGTLNFKGPHKAGELAEATDFSPSMLTALCNKLVDGGYIERTRPEEDRRTVLLAISAKGKEFIETLSRSKRKDKAPYLFEEFNEEELKLLLNFSGRILKRLDGFSEAIMAEIEQALTPERPADK</sequence>
<dbReference type="InterPro" id="IPR036390">
    <property type="entry name" value="WH_DNA-bd_sf"/>
</dbReference>
<accession>A0A841SW27</accession>
<dbReference type="InterPro" id="IPR000835">
    <property type="entry name" value="HTH_MarR-typ"/>
</dbReference>
<dbReference type="InterPro" id="IPR039422">
    <property type="entry name" value="MarR/SlyA-like"/>
</dbReference>
<dbReference type="Pfam" id="PF01047">
    <property type="entry name" value="MarR"/>
    <property type="match status" value="1"/>
</dbReference>
<dbReference type="Gene3D" id="1.10.10.10">
    <property type="entry name" value="Winged helix-like DNA-binding domain superfamily/Winged helix DNA-binding domain"/>
    <property type="match status" value="1"/>
</dbReference>
<dbReference type="AlphaFoldDB" id="A0A841SW27"/>
<reference evidence="3 4" key="1">
    <citation type="submission" date="2020-08" db="EMBL/GenBank/DDBJ databases">
        <title>Cohnella phylogeny.</title>
        <authorList>
            <person name="Dunlap C."/>
        </authorList>
    </citation>
    <scope>NUCLEOTIDE SEQUENCE [LARGE SCALE GENOMIC DNA]</scope>
    <source>
        <strain evidence="3 4">DSM 25241</strain>
    </source>
</reference>
<evidence type="ECO:0000256" key="1">
    <source>
        <dbReference type="ARBA" id="ARBA00023125"/>
    </source>
</evidence>
<evidence type="ECO:0000313" key="4">
    <source>
        <dbReference type="Proteomes" id="UP000535838"/>
    </source>
</evidence>
<dbReference type="SUPFAM" id="SSF46785">
    <property type="entry name" value="Winged helix' DNA-binding domain"/>
    <property type="match status" value="1"/>
</dbReference>
<proteinExistence type="predicted"/>
<evidence type="ECO:0000313" key="3">
    <source>
        <dbReference type="EMBL" id="MBB6634816.1"/>
    </source>
</evidence>
<dbReference type="InterPro" id="IPR036388">
    <property type="entry name" value="WH-like_DNA-bd_sf"/>
</dbReference>
<dbReference type="Proteomes" id="UP000535838">
    <property type="component" value="Unassembled WGS sequence"/>
</dbReference>
<dbReference type="GO" id="GO:0003677">
    <property type="term" value="F:DNA binding"/>
    <property type="evidence" value="ECO:0007669"/>
    <property type="project" value="UniProtKB-KW"/>
</dbReference>
<gene>
    <name evidence="3" type="ORF">H7B67_11915</name>
</gene>
<name>A0A841SW27_9BACL</name>
<dbReference type="PROSITE" id="PS50995">
    <property type="entry name" value="HTH_MARR_2"/>
    <property type="match status" value="1"/>
</dbReference>
<comment type="caution">
    <text evidence="3">The sequence shown here is derived from an EMBL/GenBank/DDBJ whole genome shotgun (WGS) entry which is preliminary data.</text>
</comment>
<feature type="domain" description="HTH marR-type" evidence="2">
    <location>
        <begin position="1"/>
        <end position="124"/>
    </location>
</feature>
<dbReference type="PANTHER" id="PTHR33164">
    <property type="entry name" value="TRANSCRIPTIONAL REGULATOR, MARR FAMILY"/>
    <property type="match status" value="1"/>
</dbReference>
<dbReference type="SMART" id="SM00347">
    <property type="entry name" value="HTH_MARR"/>
    <property type="match status" value="1"/>
</dbReference>
<protein>
    <submittedName>
        <fullName evidence="3">MarR family transcriptional regulator</fullName>
    </submittedName>
</protein>
<dbReference type="GO" id="GO:0003700">
    <property type="term" value="F:DNA-binding transcription factor activity"/>
    <property type="evidence" value="ECO:0007669"/>
    <property type="project" value="InterPro"/>
</dbReference>
<keyword evidence="1" id="KW-0238">DNA-binding</keyword>
<dbReference type="RefSeq" id="WP_185120054.1">
    <property type="nucleotide sequence ID" value="NZ_JACJVQ010000008.1"/>
</dbReference>
<dbReference type="EMBL" id="JACJVQ010000008">
    <property type="protein sequence ID" value="MBB6634816.1"/>
    <property type="molecule type" value="Genomic_DNA"/>
</dbReference>
<keyword evidence="4" id="KW-1185">Reference proteome</keyword>